<reference evidence="2" key="2">
    <citation type="submission" date="2018-02" db="UniProtKB">
        <authorList>
            <consortium name="EnsemblPlants"/>
        </authorList>
    </citation>
    <scope>IDENTIFICATION</scope>
    <source>
        <strain evidence="2">Williams 82</strain>
    </source>
</reference>
<dbReference type="Gramene" id="KRH35969">
    <property type="protein sequence ID" value="KRH35969"/>
    <property type="gene ID" value="GLYMA_10G275500"/>
</dbReference>
<sequence length="54" mass="6433">MNKRDIYQAKQSFLDNQVETTHIQGQPRFERFPLITTFETNLICFSKIQDLSIK</sequence>
<name>K7LLT8_SOYBN</name>
<evidence type="ECO:0000313" key="1">
    <source>
        <dbReference type="EMBL" id="KRH35969.1"/>
    </source>
</evidence>
<dbReference type="EMBL" id="CM000843">
    <property type="protein sequence ID" value="KRH35969.1"/>
    <property type="molecule type" value="Genomic_DNA"/>
</dbReference>
<gene>
    <name evidence="1" type="ORF">GLYMA_10G275500</name>
</gene>
<dbReference type="HOGENOM" id="CLU_3054203_0_0_1"/>
<evidence type="ECO:0000313" key="3">
    <source>
        <dbReference type="Proteomes" id="UP000008827"/>
    </source>
</evidence>
<accession>K7LLT8</accession>
<organism evidence="2">
    <name type="scientific">Glycine max</name>
    <name type="common">Soybean</name>
    <name type="synonym">Glycine hispida</name>
    <dbReference type="NCBI Taxonomy" id="3847"/>
    <lineage>
        <taxon>Eukaryota</taxon>
        <taxon>Viridiplantae</taxon>
        <taxon>Streptophyta</taxon>
        <taxon>Embryophyta</taxon>
        <taxon>Tracheophyta</taxon>
        <taxon>Spermatophyta</taxon>
        <taxon>Magnoliopsida</taxon>
        <taxon>eudicotyledons</taxon>
        <taxon>Gunneridae</taxon>
        <taxon>Pentapetalae</taxon>
        <taxon>rosids</taxon>
        <taxon>fabids</taxon>
        <taxon>Fabales</taxon>
        <taxon>Fabaceae</taxon>
        <taxon>Papilionoideae</taxon>
        <taxon>50 kb inversion clade</taxon>
        <taxon>NPAAA clade</taxon>
        <taxon>indigoferoid/millettioid clade</taxon>
        <taxon>Phaseoleae</taxon>
        <taxon>Glycine</taxon>
        <taxon>Glycine subgen. Soja</taxon>
    </lineage>
</organism>
<dbReference type="AlphaFoldDB" id="K7LLT8"/>
<evidence type="ECO:0000313" key="2">
    <source>
        <dbReference type="EnsemblPlants" id="KRH35969"/>
    </source>
</evidence>
<reference evidence="1" key="3">
    <citation type="submission" date="2018-07" db="EMBL/GenBank/DDBJ databases">
        <title>WGS assembly of Glycine max.</title>
        <authorList>
            <person name="Schmutz J."/>
            <person name="Cannon S."/>
            <person name="Schlueter J."/>
            <person name="Ma J."/>
            <person name="Mitros T."/>
            <person name="Nelson W."/>
            <person name="Hyten D."/>
            <person name="Song Q."/>
            <person name="Thelen J."/>
            <person name="Cheng J."/>
            <person name="Xu D."/>
            <person name="Hellsten U."/>
            <person name="May G."/>
            <person name="Yu Y."/>
            <person name="Sakurai T."/>
            <person name="Umezawa T."/>
            <person name="Bhattacharyya M."/>
            <person name="Sandhu D."/>
            <person name="Valliyodan B."/>
            <person name="Lindquist E."/>
            <person name="Peto M."/>
            <person name="Grant D."/>
            <person name="Shu S."/>
            <person name="Goodstein D."/>
            <person name="Barry K."/>
            <person name="Futrell-Griggs M."/>
            <person name="Abernathy B."/>
            <person name="Du J."/>
            <person name="Tian Z."/>
            <person name="Zhu L."/>
            <person name="Gill N."/>
            <person name="Joshi T."/>
            <person name="Libault M."/>
            <person name="Sethuraman A."/>
            <person name="Zhang X."/>
            <person name="Shinozaki K."/>
            <person name="Nguyen H."/>
            <person name="Wing R."/>
            <person name="Cregan P."/>
            <person name="Specht J."/>
            <person name="Grimwood J."/>
            <person name="Rokhsar D."/>
            <person name="Stacey G."/>
            <person name="Shoemaker R."/>
            <person name="Jackson S."/>
        </authorList>
    </citation>
    <scope>NUCLEOTIDE SEQUENCE</scope>
    <source>
        <tissue evidence="1">Callus</tissue>
    </source>
</reference>
<dbReference type="Proteomes" id="UP000008827">
    <property type="component" value="Chromosome 10"/>
</dbReference>
<reference evidence="1 2" key="1">
    <citation type="journal article" date="2010" name="Nature">
        <title>Genome sequence of the palaeopolyploid soybean.</title>
        <authorList>
            <person name="Schmutz J."/>
            <person name="Cannon S.B."/>
            <person name="Schlueter J."/>
            <person name="Ma J."/>
            <person name="Mitros T."/>
            <person name="Nelson W."/>
            <person name="Hyten D.L."/>
            <person name="Song Q."/>
            <person name="Thelen J.J."/>
            <person name="Cheng J."/>
            <person name="Xu D."/>
            <person name="Hellsten U."/>
            <person name="May G.D."/>
            <person name="Yu Y."/>
            <person name="Sakurai T."/>
            <person name="Umezawa T."/>
            <person name="Bhattacharyya M.K."/>
            <person name="Sandhu D."/>
            <person name="Valliyodan B."/>
            <person name="Lindquist E."/>
            <person name="Peto M."/>
            <person name="Grant D."/>
            <person name="Shu S."/>
            <person name="Goodstein D."/>
            <person name="Barry K."/>
            <person name="Futrell-Griggs M."/>
            <person name="Abernathy B."/>
            <person name="Du J."/>
            <person name="Tian Z."/>
            <person name="Zhu L."/>
            <person name="Gill N."/>
            <person name="Joshi T."/>
            <person name="Libault M."/>
            <person name="Sethuraman A."/>
            <person name="Zhang X.-C."/>
            <person name="Shinozaki K."/>
            <person name="Nguyen H.T."/>
            <person name="Wing R.A."/>
            <person name="Cregan P."/>
            <person name="Specht J."/>
            <person name="Grimwood J."/>
            <person name="Rokhsar D."/>
            <person name="Stacey G."/>
            <person name="Shoemaker R.C."/>
            <person name="Jackson S.A."/>
        </authorList>
    </citation>
    <scope>NUCLEOTIDE SEQUENCE [LARGE SCALE GENOMIC DNA]</scope>
    <source>
        <strain evidence="2">cv. Williams 82</strain>
        <tissue evidence="1">Callus</tissue>
    </source>
</reference>
<dbReference type="PaxDb" id="3847-GLYMA10G42210.1"/>
<dbReference type="SMR" id="K7LLT8"/>
<protein>
    <submittedName>
        <fullName evidence="1 2">Uncharacterized protein</fullName>
    </submittedName>
</protein>
<proteinExistence type="predicted"/>
<keyword evidence="3" id="KW-1185">Reference proteome</keyword>
<dbReference type="InParanoid" id="K7LLT8"/>
<dbReference type="EnsemblPlants" id="KRH35969">
    <property type="protein sequence ID" value="KRH35969"/>
    <property type="gene ID" value="GLYMA_10G275500"/>
</dbReference>